<evidence type="ECO:0000313" key="3">
    <source>
        <dbReference type="Proteomes" id="UP000053989"/>
    </source>
</evidence>
<dbReference type="SMART" id="SM00327">
    <property type="entry name" value="VWA"/>
    <property type="match status" value="1"/>
</dbReference>
<dbReference type="Proteomes" id="UP000053989">
    <property type="component" value="Unassembled WGS sequence"/>
</dbReference>
<reference evidence="2 3" key="1">
    <citation type="submission" date="2014-04" db="EMBL/GenBank/DDBJ databases">
        <authorList>
            <consortium name="DOE Joint Genome Institute"/>
            <person name="Kuo A."/>
            <person name="Kohler A."/>
            <person name="Nagy L.G."/>
            <person name="Floudas D."/>
            <person name="Copeland A."/>
            <person name="Barry K.W."/>
            <person name="Cichocki N."/>
            <person name="Veneault-Fourrey C."/>
            <person name="LaButti K."/>
            <person name="Lindquist E.A."/>
            <person name="Lipzen A."/>
            <person name="Lundell T."/>
            <person name="Morin E."/>
            <person name="Murat C."/>
            <person name="Sun H."/>
            <person name="Tunlid A."/>
            <person name="Henrissat B."/>
            <person name="Grigoriev I.V."/>
            <person name="Hibbett D.S."/>
            <person name="Martin F."/>
            <person name="Nordberg H.P."/>
            <person name="Cantor M.N."/>
            <person name="Hua S.X."/>
        </authorList>
    </citation>
    <scope>NUCLEOTIDE SEQUENCE [LARGE SCALE GENOMIC DNA]</scope>
    <source>
        <strain evidence="2 3">Foug A</strain>
    </source>
</reference>
<protein>
    <recommendedName>
        <fullName evidence="1">VWFA domain-containing protein</fullName>
    </recommendedName>
</protein>
<gene>
    <name evidence="2" type="ORF">SCLCIDRAFT_31034</name>
</gene>
<evidence type="ECO:0000259" key="1">
    <source>
        <dbReference type="PROSITE" id="PS50234"/>
    </source>
</evidence>
<feature type="domain" description="VWFA" evidence="1">
    <location>
        <begin position="171"/>
        <end position="394"/>
    </location>
</feature>
<dbReference type="AlphaFoldDB" id="A0A0C3D109"/>
<dbReference type="PROSITE" id="PS50234">
    <property type="entry name" value="VWFA"/>
    <property type="match status" value="1"/>
</dbReference>
<dbReference type="InterPro" id="IPR002035">
    <property type="entry name" value="VWF_A"/>
</dbReference>
<sequence length="403" mass="44259">MSRTRWTIDGPDDAAVLEIEGRRFSTNDEGAPMMCNLLCQTLGRHVHIDYCRSDDEAACTGNDEIQHIHKRLLPDPDRPKDYVTHSLFWKRSGFRDPYSKEEQAMFAQCDAMCSGPEHAGDAGTLPQPSYCTLPMFHPPSDPSVAPALGYISNDGHHFNCRNPVVMQQAFHVIFVADRSGSMSYDDRQPLQNTPASARIIATANDRFGAVLSSLFSFWSARAAAIGSGGNAARRDAYSVILFNHGVLTAIEDDFTSTPDQLLDALLPYEADGGTNYTTAITHAQGVMETNWSTERSPVIIFLSDGECHIADQTMQDLCRRSVQLGKAVSFHSVSFGPDASSVYLRRMTEIAQDAQNNAPRDPLAPPAATVRSTYTQALDTVQLAETFLGIAESLRKPRGALMH</sequence>
<keyword evidence="3" id="KW-1185">Reference proteome</keyword>
<dbReference type="InParanoid" id="A0A0C3D109"/>
<organism evidence="2 3">
    <name type="scientific">Scleroderma citrinum Foug A</name>
    <dbReference type="NCBI Taxonomy" id="1036808"/>
    <lineage>
        <taxon>Eukaryota</taxon>
        <taxon>Fungi</taxon>
        <taxon>Dikarya</taxon>
        <taxon>Basidiomycota</taxon>
        <taxon>Agaricomycotina</taxon>
        <taxon>Agaricomycetes</taxon>
        <taxon>Agaricomycetidae</taxon>
        <taxon>Boletales</taxon>
        <taxon>Sclerodermatineae</taxon>
        <taxon>Sclerodermataceae</taxon>
        <taxon>Scleroderma</taxon>
    </lineage>
</organism>
<dbReference type="Gene3D" id="3.40.50.410">
    <property type="entry name" value="von Willebrand factor, type A domain"/>
    <property type="match status" value="1"/>
</dbReference>
<name>A0A0C3D109_9AGAM</name>
<evidence type="ECO:0000313" key="2">
    <source>
        <dbReference type="EMBL" id="KIM54510.1"/>
    </source>
</evidence>
<reference evidence="3" key="2">
    <citation type="submission" date="2015-01" db="EMBL/GenBank/DDBJ databases">
        <title>Evolutionary Origins and Diversification of the Mycorrhizal Mutualists.</title>
        <authorList>
            <consortium name="DOE Joint Genome Institute"/>
            <consortium name="Mycorrhizal Genomics Consortium"/>
            <person name="Kohler A."/>
            <person name="Kuo A."/>
            <person name="Nagy L.G."/>
            <person name="Floudas D."/>
            <person name="Copeland A."/>
            <person name="Barry K.W."/>
            <person name="Cichocki N."/>
            <person name="Veneault-Fourrey C."/>
            <person name="LaButti K."/>
            <person name="Lindquist E.A."/>
            <person name="Lipzen A."/>
            <person name="Lundell T."/>
            <person name="Morin E."/>
            <person name="Murat C."/>
            <person name="Riley R."/>
            <person name="Ohm R."/>
            <person name="Sun H."/>
            <person name="Tunlid A."/>
            <person name="Henrissat B."/>
            <person name="Grigoriev I.V."/>
            <person name="Hibbett D.S."/>
            <person name="Martin F."/>
        </authorList>
    </citation>
    <scope>NUCLEOTIDE SEQUENCE [LARGE SCALE GENOMIC DNA]</scope>
    <source>
        <strain evidence="3">Foug A</strain>
    </source>
</reference>
<dbReference type="InterPro" id="IPR036465">
    <property type="entry name" value="vWFA_dom_sf"/>
</dbReference>
<dbReference type="CDD" id="cd00198">
    <property type="entry name" value="vWFA"/>
    <property type="match status" value="1"/>
</dbReference>
<dbReference type="HOGENOM" id="CLU_044503_0_0_1"/>
<dbReference type="STRING" id="1036808.A0A0C3D109"/>
<dbReference type="Pfam" id="PF13519">
    <property type="entry name" value="VWA_2"/>
    <property type="match status" value="1"/>
</dbReference>
<proteinExistence type="predicted"/>
<dbReference type="SUPFAM" id="SSF53300">
    <property type="entry name" value="vWA-like"/>
    <property type="match status" value="1"/>
</dbReference>
<accession>A0A0C3D109</accession>
<dbReference type="EMBL" id="KN822153">
    <property type="protein sequence ID" value="KIM54510.1"/>
    <property type="molecule type" value="Genomic_DNA"/>
</dbReference>
<dbReference type="OrthoDB" id="2343366at2759"/>